<dbReference type="InterPro" id="IPR050746">
    <property type="entry name" value="DAACS"/>
</dbReference>
<evidence type="ECO:0000256" key="2">
    <source>
        <dbReference type="ARBA" id="ARBA00022448"/>
    </source>
</evidence>
<dbReference type="PANTHER" id="PTHR11958">
    <property type="entry name" value="SODIUM/DICARBOXYLATE SYMPORTER-RELATED"/>
    <property type="match status" value="1"/>
</dbReference>
<comment type="subcellular location">
    <subcellularLocation>
        <location evidence="1 6">Membrane</location>
        <topology evidence="1 6">Multi-pass membrane protein</topology>
    </subcellularLocation>
</comment>
<gene>
    <name evidence="8" type="primary">LOC106175902</name>
</gene>
<dbReference type="RefSeq" id="XP_013413511.1">
    <property type="nucleotide sequence ID" value="XM_013558057.2"/>
</dbReference>
<keyword evidence="7" id="KW-1185">Reference proteome</keyword>
<keyword evidence="4" id="KW-1133">Transmembrane helix</keyword>
<dbReference type="GeneID" id="106175902"/>
<evidence type="ECO:0000256" key="5">
    <source>
        <dbReference type="ARBA" id="ARBA00023136"/>
    </source>
</evidence>
<dbReference type="InterPro" id="IPR001991">
    <property type="entry name" value="Na-dicarboxylate_symporter"/>
</dbReference>
<evidence type="ECO:0000313" key="8">
    <source>
        <dbReference type="RefSeq" id="XP_013413511.1"/>
    </source>
</evidence>
<evidence type="ECO:0000256" key="4">
    <source>
        <dbReference type="ARBA" id="ARBA00022989"/>
    </source>
</evidence>
<keyword evidence="3" id="KW-0812">Transmembrane</keyword>
<dbReference type="GO" id="GO:0005886">
    <property type="term" value="C:plasma membrane"/>
    <property type="evidence" value="ECO:0007669"/>
    <property type="project" value="TreeGrafter"/>
</dbReference>
<dbReference type="GO" id="GO:0005313">
    <property type="term" value="F:L-glutamate transmembrane transporter activity"/>
    <property type="evidence" value="ECO:0007669"/>
    <property type="project" value="TreeGrafter"/>
</dbReference>
<dbReference type="InParanoid" id="A0A1S3JTT7"/>
<evidence type="ECO:0000256" key="3">
    <source>
        <dbReference type="ARBA" id="ARBA00022692"/>
    </source>
</evidence>
<sequence length="126" mass="13227">MFIMIAAMSITQSYGVTIGAGEVAIASLLIILLSLSLADIPSGSLVLLVIVCSAMEIPISDETIGLLFTVDWLLDRVRAASNILSHGFACAVVERVCRKQLETSSDQPSTTTQDLGNCNENAAAAV</sequence>
<organism evidence="7 8">
    <name type="scientific">Lingula anatina</name>
    <name type="common">Brachiopod</name>
    <name type="synonym">Lingula unguis</name>
    <dbReference type="NCBI Taxonomy" id="7574"/>
    <lineage>
        <taxon>Eukaryota</taxon>
        <taxon>Metazoa</taxon>
        <taxon>Spiralia</taxon>
        <taxon>Lophotrochozoa</taxon>
        <taxon>Brachiopoda</taxon>
        <taxon>Linguliformea</taxon>
        <taxon>Lingulata</taxon>
        <taxon>Lingulida</taxon>
        <taxon>Linguloidea</taxon>
        <taxon>Lingulidae</taxon>
        <taxon>Lingula</taxon>
    </lineage>
</organism>
<dbReference type="GO" id="GO:0015175">
    <property type="term" value="F:neutral L-amino acid transmembrane transporter activity"/>
    <property type="evidence" value="ECO:0007669"/>
    <property type="project" value="TreeGrafter"/>
</dbReference>
<keyword evidence="5" id="KW-0472">Membrane</keyword>
<dbReference type="GO" id="GO:0015501">
    <property type="term" value="F:glutamate:sodium symporter activity"/>
    <property type="evidence" value="ECO:0007669"/>
    <property type="project" value="TreeGrafter"/>
</dbReference>
<dbReference type="InterPro" id="IPR036458">
    <property type="entry name" value="Na:dicarbo_symporter_sf"/>
</dbReference>
<evidence type="ECO:0000313" key="7">
    <source>
        <dbReference type="Proteomes" id="UP000085678"/>
    </source>
</evidence>
<keyword evidence="6" id="KW-0769">Symport</keyword>
<dbReference type="Proteomes" id="UP000085678">
    <property type="component" value="Unplaced"/>
</dbReference>
<dbReference type="OrthoDB" id="5877963at2759"/>
<accession>A0A1S3JTT7</accession>
<evidence type="ECO:0000256" key="6">
    <source>
        <dbReference type="RuleBase" id="RU361216"/>
    </source>
</evidence>
<proteinExistence type="inferred from homology"/>
<name>A0A1S3JTT7_LINAN</name>
<dbReference type="KEGG" id="lak:106175902"/>
<dbReference type="SUPFAM" id="SSF118215">
    <property type="entry name" value="Proton glutamate symport protein"/>
    <property type="match status" value="1"/>
</dbReference>
<dbReference type="PANTHER" id="PTHR11958:SF63">
    <property type="entry name" value="AMINO ACID TRANSPORTER"/>
    <property type="match status" value="1"/>
</dbReference>
<protein>
    <recommendedName>
        <fullName evidence="6">Amino acid transporter</fullName>
    </recommendedName>
</protein>
<comment type="similarity">
    <text evidence="6">Belongs to the dicarboxylate/amino acid:cation symporter (DAACS) (TC 2.A.23) family.</text>
</comment>
<keyword evidence="2 6" id="KW-0813">Transport</keyword>
<dbReference type="AlphaFoldDB" id="A0A1S3JTT7"/>
<dbReference type="Pfam" id="PF00375">
    <property type="entry name" value="SDF"/>
    <property type="match status" value="1"/>
</dbReference>
<evidence type="ECO:0000256" key="1">
    <source>
        <dbReference type="ARBA" id="ARBA00004141"/>
    </source>
</evidence>
<dbReference type="Gene3D" id="1.10.3860.10">
    <property type="entry name" value="Sodium:dicarboxylate symporter"/>
    <property type="match status" value="1"/>
</dbReference>
<reference evidence="8" key="1">
    <citation type="submission" date="2025-08" db="UniProtKB">
        <authorList>
            <consortium name="RefSeq"/>
        </authorList>
    </citation>
    <scope>IDENTIFICATION</scope>
    <source>
        <tissue evidence="8">Gonads</tissue>
    </source>
</reference>